<feature type="domain" description="Recombinase" evidence="3">
    <location>
        <begin position="193"/>
        <end position="337"/>
    </location>
</feature>
<dbReference type="PANTHER" id="PTHR30461:SF23">
    <property type="entry name" value="DNA RECOMBINASE-RELATED"/>
    <property type="match status" value="1"/>
</dbReference>
<organism evidence="4 5">
    <name type="scientific">Intestinimonas massiliensis</name>
    <name type="common">ex Afouda et al. 2020</name>
    <dbReference type="NCBI Taxonomy" id="1673721"/>
    <lineage>
        <taxon>Bacteria</taxon>
        <taxon>Bacillati</taxon>
        <taxon>Bacillota</taxon>
        <taxon>Clostridia</taxon>
        <taxon>Eubacteriales</taxon>
        <taxon>Intestinimonas</taxon>
    </lineage>
</organism>
<evidence type="ECO:0000259" key="2">
    <source>
        <dbReference type="PROSITE" id="PS51736"/>
    </source>
</evidence>
<evidence type="ECO:0000313" key="4">
    <source>
        <dbReference type="EMBL" id="MCQ4770408.1"/>
    </source>
</evidence>
<accession>A0AAW5JM42</accession>
<proteinExistence type="predicted"/>
<dbReference type="Gene3D" id="3.90.1750.20">
    <property type="entry name" value="Putative Large Serine Recombinase, Chain B, Domain 2"/>
    <property type="match status" value="1"/>
</dbReference>
<protein>
    <submittedName>
        <fullName evidence="4">Recombinase family protein</fullName>
    </submittedName>
</protein>
<comment type="caution">
    <text evidence="4">The sequence shown here is derived from an EMBL/GenBank/DDBJ whole genome shotgun (WGS) entry which is preliminary data.</text>
</comment>
<dbReference type="GO" id="GO:0000150">
    <property type="term" value="F:DNA strand exchange activity"/>
    <property type="evidence" value="ECO:0007669"/>
    <property type="project" value="InterPro"/>
</dbReference>
<dbReference type="Pfam" id="PF00239">
    <property type="entry name" value="Resolvase"/>
    <property type="match status" value="1"/>
</dbReference>
<feature type="coiled-coil region" evidence="1">
    <location>
        <begin position="435"/>
        <end position="504"/>
    </location>
</feature>
<dbReference type="InterPro" id="IPR025378">
    <property type="entry name" value="DUF4368"/>
</dbReference>
<evidence type="ECO:0000259" key="3">
    <source>
        <dbReference type="PROSITE" id="PS51737"/>
    </source>
</evidence>
<evidence type="ECO:0000313" key="5">
    <source>
        <dbReference type="Proteomes" id="UP001204562"/>
    </source>
</evidence>
<evidence type="ECO:0000256" key="1">
    <source>
        <dbReference type="SAM" id="Coils"/>
    </source>
</evidence>
<dbReference type="InterPro" id="IPR036162">
    <property type="entry name" value="Resolvase-like_N_sf"/>
</dbReference>
<dbReference type="EMBL" id="JANFYS010000014">
    <property type="protein sequence ID" value="MCQ4770408.1"/>
    <property type="molecule type" value="Genomic_DNA"/>
</dbReference>
<reference evidence="4" key="1">
    <citation type="submission" date="2022-06" db="EMBL/GenBank/DDBJ databases">
        <title>Isolation of gut microbiota from human fecal samples.</title>
        <authorList>
            <person name="Pamer E.G."/>
            <person name="Barat B."/>
            <person name="Waligurski E."/>
            <person name="Medina S."/>
            <person name="Paddock L."/>
            <person name="Mostad J."/>
        </authorList>
    </citation>
    <scope>NUCLEOTIDE SEQUENCE</scope>
    <source>
        <strain evidence="4">DFI.9.91</strain>
    </source>
</reference>
<dbReference type="InterPro" id="IPR006119">
    <property type="entry name" value="Resolv_N"/>
</dbReference>
<dbReference type="Pfam" id="PF07508">
    <property type="entry name" value="Recombinase"/>
    <property type="match status" value="1"/>
</dbReference>
<keyword evidence="1" id="KW-0175">Coiled coil</keyword>
<dbReference type="InterPro" id="IPR025827">
    <property type="entry name" value="Zn_ribbon_recom_dom"/>
</dbReference>
<dbReference type="Pfam" id="PF13408">
    <property type="entry name" value="Zn_ribbon_recom"/>
    <property type="match status" value="1"/>
</dbReference>
<feature type="domain" description="Resolvase/invertase-type recombinase catalytic" evidence="2">
    <location>
        <begin position="36"/>
        <end position="185"/>
    </location>
</feature>
<dbReference type="InterPro" id="IPR050639">
    <property type="entry name" value="SSR_resolvase"/>
</dbReference>
<dbReference type="Proteomes" id="UP001204562">
    <property type="component" value="Unassembled WGS sequence"/>
</dbReference>
<dbReference type="PROSITE" id="PS51737">
    <property type="entry name" value="RECOMBINASE_DNA_BIND"/>
    <property type="match status" value="1"/>
</dbReference>
<dbReference type="SMART" id="SM00857">
    <property type="entry name" value="Resolvase"/>
    <property type="match status" value="1"/>
</dbReference>
<dbReference type="RefSeq" id="WP_256303888.1">
    <property type="nucleotide sequence ID" value="NZ_JANFYS010000014.1"/>
</dbReference>
<dbReference type="InterPro" id="IPR011109">
    <property type="entry name" value="DNA_bind_recombinase_dom"/>
</dbReference>
<dbReference type="PROSITE" id="PS51736">
    <property type="entry name" value="RECOMBINASES_3"/>
    <property type="match status" value="1"/>
</dbReference>
<dbReference type="CDD" id="cd03770">
    <property type="entry name" value="SR_TndX_transposase"/>
    <property type="match status" value="1"/>
</dbReference>
<dbReference type="AlphaFoldDB" id="A0AAW5JM42"/>
<dbReference type="InterPro" id="IPR038109">
    <property type="entry name" value="DNA_bind_recomb_sf"/>
</dbReference>
<gene>
    <name evidence="4" type="ORF">NE579_08020</name>
</gene>
<dbReference type="PANTHER" id="PTHR30461">
    <property type="entry name" value="DNA-INVERTASE FROM LAMBDOID PROPHAGE"/>
    <property type="match status" value="1"/>
</dbReference>
<dbReference type="GO" id="GO:0003677">
    <property type="term" value="F:DNA binding"/>
    <property type="evidence" value="ECO:0007669"/>
    <property type="project" value="InterPro"/>
</dbReference>
<sequence length="576" mass="66037">MNQGVEYDIMDPHKPVMADCPPMKGEENMAKQSDKITAIYCRLSRDDELAGESNSITNQKAQLTRYAHDQGFKNIEYFVDDGYSGANFQRPDWQRMIELVEADKVGVLLVKDMSRAGRNYLEVGFYTEVLLPKHNVRFIAVNSGVDSAKQQDNDFTPFLNVINEFYVRDSSRKVTASMKQKGESGEYLTTNPPYGYMKDPENPKKHWIVDEEAAAVVRQIFAWCMEGYGPSQIAKKLRAAKVDCPTVHWMKQGRNAPAKTPDDPYHWAPRTVSGILDKQEYLGRMVNFKTHRQSYKNKRKIENPPEQWVVFENTHEAIIDEDTFARVQELRRNKRRPTRTGKSNMFSGIVSCADCGEKLYYCTSKNFEARQDHFVCSTSRLKGKEVCGTHFIRAVILEEGVLKHLQLVACCISNCEDAFRRALGAKRDAEARKELSGKKRTLQKSENRIAELDRLFKRIYEDMVAGRLSETRFQMLSDDYEKEQMELREKIEVLTKEISEQEDQADNVDHFIRTVKKYLCLTELTPAILNDLVKAVYVHAPDKSSGHRVQDVDISYNYIGILPASLLNDLINGNAA</sequence>
<dbReference type="Pfam" id="PF14287">
    <property type="entry name" value="DUF4368"/>
    <property type="match status" value="1"/>
</dbReference>
<dbReference type="Gene3D" id="3.40.50.1390">
    <property type="entry name" value="Resolvase, N-terminal catalytic domain"/>
    <property type="match status" value="1"/>
</dbReference>
<name>A0AAW5JM42_9FIRM</name>
<dbReference type="SUPFAM" id="SSF53041">
    <property type="entry name" value="Resolvase-like"/>
    <property type="match status" value="1"/>
</dbReference>